<keyword evidence="2" id="KW-0677">Repeat</keyword>
<dbReference type="PROSITE" id="PS00018">
    <property type="entry name" value="EF_HAND_1"/>
    <property type="match status" value="2"/>
</dbReference>
<dbReference type="GO" id="GO:0051639">
    <property type="term" value="P:actin filament network formation"/>
    <property type="evidence" value="ECO:0007669"/>
    <property type="project" value="TreeGrafter"/>
</dbReference>
<dbReference type="PROSITE" id="PS50021">
    <property type="entry name" value="CH"/>
    <property type="match status" value="4"/>
</dbReference>
<evidence type="ECO:0000256" key="3">
    <source>
        <dbReference type="ARBA" id="ARBA00022837"/>
    </source>
</evidence>
<dbReference type="GO" id="GO:0032432">
    <property type="term" value="C:actin filament bundle"/>
    <property type="evidence" value="ECO:0007669"/>
    <property type="project" value="TreeGrafter"/>
</dbReference>
<evidence type="ECO:0000259" key="5">
    <source>
        <dbReference type="PROSITE" id="PS50021"/>
    </source>
</evidence>
<dbReference type="InterPro" id="IPR011992">
    <property type="entry name" value="EF-hand-dom_pair"/>
</dbReference>
<sequence>MESKFKPKDLAEFRQVFKSFDHDGSGDIDKSEMRNALSSLKMYDSLSKLDDIMKEVDTNRDGVIAWDEFLQVMYACKFGGKSAGHFGKVYDKQKQTVVKVGHGHTVHSFAVEEMAAFSEHINHCLREDAELKKWKILPIDTSDEKQLGLCKSVKNGILLAKFINVAVPDTIDERALNKPKGGKSLSLFQVNENMNLVINSAKGIGIKVVNIGAGELIEGESHPHLVLGLVWQLVKLQLLNSVNLKSHPELVRLLEEGESLEDLLKLPPEQLLMRWFNYHLKNAGSKRRVTNFSGDVKDSECYTVLLHQIAPGKCDNKALSVSDTKKRAAMVLGNAKKLEVESFITPNDICKGNPRLNLAFTAAIFNQCPGLDPIKEEELEKIGMLEDDTGDSREERAFRMWMNSLGLDDFYINNLYEDCADGVNLLKVIDAVEPGIVYWKKVYKKPGNKFKKVANQNYAVLLGKQMKFSLVGIDGNDFVNKNKKLLLAFVWQLMRHHTLKYLAKVQEKHFGGKQVTDDMMVKWASSKVTAAGRSSKMRSLKDKSLASCVFFLDLLYAIKPKVIDDAYVTDGKSADDRLLNARYAISVARKLGAVVFCIPEDLVEVQYKMVLTFVASIMSCST</sequence>
<dbReference type="CDD" id="cd21217">
    <property type="entry name" value="CH_PLS_FIM_rpt1"/>
    <property type="match status" value="1"/>
</dbReference>
<proteinExistence type="predicted"/>
<keyword evidence="1" id="KW-0479">Metal-binding</keyword>
<dbReference type="PANTHER" id="PTHR19961:SF18">
    <property type="entry name" value="FI19014P1"/>
    <property type="match status" value="1"/>
</dbReference>
<dbReference type="AlphaFoldDB" id="A0A7S4DPQ8"/>
<feature type="domain" description="EF-hand" evidence="6">
    <location>
        <begin position="44"/>
        <end position="79"/>
    </location>
</feature>
<dbReference type="SMART" id="SM00033">
    <property type="entry name" value="CH"/>
    <property type="match status" value="4"/>
</dbReference>
<evidence type="ECO:0000259" key="6">
    <source>
        <dbReference type="PROSITE" id="PS50222"/>
    </source>
</evidence>
<dbReference type="GO" id="GO:0051017">
    <property type="term" value="P:actin filament bundle assembly"/>
    <property type="evidence" value="ECO:0007669"/>
    <property type="project" value="InterPro"/>
</dbReference>
<dbReference type="InterPro" id="IPR001715">
    <property type="entry name" value="CH_dom"/>
</dbReference>
<name>A0A7S4DPQ8_9EUKA</name>
<dbReference type="CDD" id="cd21219">
    <property type="entry name" value="CH_PLS_FIM_rpt3"/>
    <property type="match status" value="1"/>
</dbReference>
<dbReference type="PROSITE" id="PS50222">
    <property type="entry name" value="EF_HAND_2"/>
    <property type="match status" value="2"/>
</dbReference>
<dbReference type="InterPro" id="IPR036872">
    <property type="entry name" value="CH_dom_sf"/>
</dbReference>
<dbReference type="CDD" id="cd00051">
    <property type="entry name" value="EFh"/>
    <property type="match status" value="1"/>
</dbReference>
<dbReference type="SUPFAM" id="SSF47473">
    <property type="entry name" value="EF-hand"/>
    <property type="match status" value="1"/>
</dbReference>
<dbReference type="PROSITE" id="PS00019">
    <property type="entry name" value="ACTININ_1"/>
    <property type="match status" value="1"/>
</dbReference>
<feature type="domain" description="Calponin-homology (CH)" evidence="5">
    <location>
        <begin position="266"/>
        <end position="369"/>
    </location>
</feature>
<dbReference type="InterPro" id="IPR001589">
    <property type="entry name" value="Actinin_actin-bd_CS"/>
</dbReference>
<reference evidence="7" key="1">
    <citation type="submission" date="2021-01" db="EMBL/GenBank/DDBJ databases">
        <authorList>
            <person name="Corre E."/>
            <person name="Pelletier E."/>
            <person name="Niang G."/>
            <person name="Scheremetjew M."/>
            <person name="Finn R."/>
            <person name="Kale V."/>
            <person name="Holt S."/>
            <person name="Cochrane G."/>
            <person name="Meng A."/>
            <person name="Brown T."/>
            <person name="Cohen L."/>
        </authorList>
    </citation>
    <scope>NUCLEOTIDE SEQUENCE</scope>
    <source>
        <strain evidence="7">CCCM811</strain>
    </source>
</reference>
<evidence type="ECO:0000313" key="7">
    <source>
        <dbReference type="EMBL" id="CAE0662146.1"/>
    </source>
</evidence>
<dbReference type="PANTHER" id="PTHR19961">
    <property type="entry name" value="FIMBRIN/PLASTIN"/>
    <property type="match status" value="1"/>
</dbReference>
<dbReference type="EMBL" id="HBIV01018990">
    <property type="protein sequence ID" value="CAE0662146.1"/>
    <property type="molecule type" value="Transcribed_RNA"/>
</dbReference>
<feature type="domain" description="Calponin-homology (CH)" evidence="5">
    <location>
        <begin position="111"/>
        <end position="238"/>
    </location>
</feature>
<dbReference type="Pfam" id="PF00307">
    <property type="entry name" value="CH"/>
    <property type="match status" value="4"/>
</dbReference>
<dbReference type="GO" id="GO:0005509">
    <property type="term" value="F:calcium ion binding"/>
    <property type="evidence" value="ECO:0007669"/>
    <property type="project" value="InterPro"/>
</dbReference>
<keyword evidence="3" id="KW-0106">Calcium</keyword>
<organism evidence="7">
    <name type="scientific">Lotharella globosa</name>
    <dbReference type="NCBI Taxonomy" id="91324"/>
    <lineage>
        <taxon>Eukaryota</taxon>
        <taxon>Sar</taxon>
        <taxon>Rhizaria</taxon>
        <taxon>Cercozoa</taxon>
        <taxon>Chlorarachniophyceae</taxon>
        <taxon>Lotharella</taxon>
    </lineage>
</organism>
<dbReference type="GO" id="GO:0051015">
    <property type="term" value="F:actin filament binding"/>
    <property type="evidence" value="ECO:0007669"/>
    <property type="project" value="InterPro"/>
</dbReference>
<feature type="domain" description="Calponin-homology (CH)" evidence="5">
    <location>
        <begin position="514"/>
        <end position="622"/>
    </location>
</feature>
<dbReference type="SUPFAM" id="SSF47576">
    <property type="entry name" value="Calponin-homology domain, CH-domain"/>
    <property type="match status" value="1"/>
</dbReference>
<feature type="domain" description="EF-hand" evidence="6">
    <location>
        <begin position="8"/>
        <end position="43"/>
    </location>
</feature>
<dbReference type="SMART" id="SM00054">
    <property type="entry name" value="EFh"/>
    <property type="match status" value="2"/>
</dbReference>
<dbReference type="InterPro" id="IPR018247">
    <property type="entry name" value="EF_Hand_1_Ca_BS"/>
</dbReference>
<dbReference type="GO" id="GO:0005884">
    <property type="term" value="C:actin filament"/>
    <property type="evidence" value="ECO:0007669"/>
    <property type="project" value="TreeGrafter"/>
</dbReference>
<evidence type="ECO:0008006" key="8">
    <source>
        <dbReference type="Google" id="ProtNLM"/>
    </source>
</evidence>
<dbReference type="FunFam" id="1.10.418.10:FF:000042">
    <property type="entry name" value="Fimbrin, putative"/>
    <property type="match status" value="1"/>
</dbReference>
<dbReference type="GO" id="GO:0005737">
    <property type="term" value="C:cytoplasm"/>
    <property type="evidence" value="ECO:0007669"/>
    <property type="project" value="TreeGrafter"/>
</dbReference>
<dbReference type="InterPro" id="IPR002048">
    <property type="entry name" value="EF_hand_dom"/>
</dbReference>
<dbReference type="Gene3D" id="1.10.418.10">
    <property type="entry name" value="Calponin-like domain"/>
    <property type="match status" value="4"/>
</dbReference>
<evidence type="ECO:0000256" key="4">
    <source>
        <dbReference type="ARBA" id="ARBA00023203"/>
    </source>
</evidence>
<dbReference type="CDD" id="cd21220">
    <property type="entry name" value="CH_PLS_FIM_rpt4"/>
    <property type="match status" value="1"/>
</dbReference>
<dbReference type="Pfam" id="PF13499">
    <property type="entry name" value="EF-hand_7"/>
    <property type="match status" value="1"/>
</dbReference>
<evidence type="ECO:0000256" key="2">
    <source>
        <dbReference type="ARBA" id="ARBA00022737"/>
    </source>
</evidence>
<gene>
    <name evidence="7" type="ORF">LGLO00237_LOCUS13742</name>
</gene>
<keyword evidence="4" id="KW-0009">Actin-binding</keyword>
<dbReference type="FunFam" id="1.10.418.10:FF:000010">
    <property type="entry name" value="Plastin-3 isoform 1"/>
    <property type="match status" value="1"/>
</dbReference>
<dbReference type="InterPro" id="IPR039959">
    <property type="entry name" value="Fimbrin/Plastin"/>
</dbReference>
<evidence type="ECO:0000256" key="1">
    <source>
        <dbReference type="ARBA" id="ARBA00022723"/>
    </source>
</evidence>
<accession>A0A7S4DPQ8</accession>
<dbReference type="Gene3D" id="1.10.238.10">
    <property type="entry name" value="EF-hand"/>
    <property type="match status" value="1"/>
</dbReference>
<protein>
    <recommendedName>
        <fullName evidence="8">Calmodulin</fullName>
    </recommendedName>
</protein>
<feature type="domain" description="Calponin-homology (CH)" evidence="5">
    <location>
        <begin position="392"/>
        <end position="498"/>
    </location>
</feature>